<evidence type="ECO:0000256" key="9">
    <source>
        <dbReference type="ARBA" id="ARBA00022827"/>
    </source>
</evidence>
<comment type="catalytic activity">
    <reaction evidence="22">
        <text>a quinone + NADH + H(+) = a quinol + NAD(+)</text>
        <dbReference type="Rhea" id="RHEA:46160"/>
        <dbReference type="ChEBI" id="CHEBI:15378"/>
        <dbReference type="ChEBI" id="CHEBI:24646"/>
        <dbReference type="ChEBI" id="CHEBI:57540"/>
        <dbReference type="ChEBI" id="CHEBI:57945"/>
        <dbReference type="ChEBI" id="CHEBI:132124"/>
        <dbReference type="EC" id="1.6.5.2"/>
    </reaction>
    <physiologicalReaction direction="left-to-right" evidence="22">
        <dbReference type="Rhea" id="RHEA:46161"/>
    </physiologicalReaction>
</comment>
<evidence type="ECO:0000256" key="4">
    <source>
        <dbReference type="ARBA" id="ARBA00012648"/>
    </source>
</evidence>
<evidence type="ECO:0000256" key="21">
    <source>
        <dbReference type="ARBA" id="ARBA00046551"/>
    </source>
</evidence>
<keyword evidence="9" id="KW-0274">FAD</keyword>
<dbReference type="PANTHER" id="PTHR10204">
    <property type="entry name" value="NAD P H OXIDOREDUCTASE-RELATED"/>
    <property type="match status" value="1"/>
</dbReference>
<comment type="cofactor">
    <cofactor evidence="1">
        <name>FAD</name>
        <dbReference type="ChEBI" id="CHEBI:57692"/>
    </cofactor>
</comment>
<comment type="catalytic activity">
    <reaction evidence="23">
        <text>menadione + NADH + H(+) = menadiol + NAD(+)</text>
        <dbReference type="Rhea" id="RHEA:69695"/>
        <dbReference type="ChEBI" id="CHEBI:6746"/>
        <dbReference type="ChEBI" id="CHEBI:15378"/>
        <dbReference type="ChEBI" id="CHEBI:28869"/>
        <dbReference type="ChEBI" id="CHEBI:57540"/>
        <dbReference type="ChEBI" id="CHEBI:57945"/>
    </reaction>
    <physiologicalReaction direction="left-to-right" evidence="23">
        <dbReference type="Rhea" id="RHEA:69696"/>
    </physiologicalReaction>
</comment>
<evidence type="ECO:0000256" key="5">
    <source>
        <dbReference type="ARBA" id="ARBA00022490"/>
    </source>
</evidence>
<evidence type="ECO:0000256" key="13">
    <source>
        <dbReference type="ARBA" id="ARBA00023027"/>
    </source>
</evidence>
<evidence type="ECO:0000313" key="28">
    <source>
        <dbReference type="RefSeq" id="XP_072836859.1"/>
    </source>
</evidence>
<keyword evidence="8" id="KW-0285">Flavoprotein</keyword>
<evidence type="ECO:0000256" key="17">
    <source>
        <dbReference type="ARBA" id="ARBA00042288"/>
    </source>
</evidence>
<evidence type="ECO:0000256" key="7">
    <source>
        <dbReference type="ARBA" id="ARBA00022553"/>
    </source>
</evidence>
<keyword evidence="27" id="KW-1185">Reference proteome</keyword>
<comment type="similarity">
    <text evidence="3">Belongs to the NAD(P)H dehydrogenase (quinone) family.</text>
</comment>
<dbReference type="SUPFAM" id="SSF52218">
    <property type="entry name" value="Flavoproteins"/>
    <property type="match status" value="1"/>
</dbReference>
<dbReference type="Gene3D" id="3.40.50.360">
    <property type="match status" value="1"/>
</dbReference>
<dbReference type="Pfam" id="PF02525">
    <property type="entry name" value="Flavodoxin_2"/>
    <property type="match status" value="1"/>
</dbReference>
<evidence type="ECO:0000256" key="1">
    <source>
        <dbReference type="ARBA" id="ARBA00001974"/>
    </source>
</evidence>
<keyword evidence="5" id="KW-0963">Cytoplasm</keyword>
<proteinExistence type="inferred from homology"/>
<evidence type="ECO:0000256" key="2">
    <source>
        <dbReference type="ARBA" id="ARBA00004514"/>
    </source>
</evidence>
<comment type="catalytic activity">
    <reaction evidence="24">
        <text>ubiquinone-10 + NADH + H(+) = ubiquinol-10 + NAD(+)</text>
        <dbReference type="Rhea" id="RHEA:61984"/>
        <dbReference type="ChEBI" id="CHEBI:15378"/>
        <dbReference type="ChEBI" id="CHEBI:46245"/>
        <dbReference type="ChEBI" id="CHEBI:57540"/>
        <dbReference type="ChEBI" id="CHEBI:57945"/>
        <dbReference type="ChEBI" id="CHEBI:64183"/>
    </reaction>
    <physiologicalReaction direction="left-to-right" evidence="24">
        <dbReference type="Rhea" id="RHEA:61985"/>
    </physiologicalReaction>
</comment>
<feature type="domain" description="Flavodoxin-like fold" evidence="26">
    <location>
        <begin position="5"/>
        <end position="212"/>
    </location>
</feature>
<dbReference type="InterPro" id="IPR003680">
    <property type="entry name" value="Flavodoxin_fold"/>
</dbReference>
<keyword evidence="12" id="KW-0560">Oxidoreductase</keyword>
<organism evidence="27 28">
    <name type="scientific">Pogona vitticeps</name>
    <name type="common">central bearded dragon</name>
    <dbReference type="NCBI Taxonomy" id="103695"/>
    <lineage>
        <taxon>Eukaryota</taxon>
        <taxon>Metazoa</taxon>
        <taxon>Chordata</taxon>
        <taxon>Craniata</taxon>
        <taxon>Vertebrata</taxon>
        <taxon>Euteleostomi</taxon>
        <taxon>Lepidosauria</taxon>
        <taxon>Squamata</taxon>
        <taxon>Bifurcata</taxon>
        <taxon>Unidentata</taxon>
        <taxon>Episquamata</taxon>
        <taxon>Toxicofera</taxon>
        <taxon>Iguania</taxon>
        <taxon>Acrodonta</taxon>
        <taxon>Agamidae</taxon>
        <taxon>Amphibolurinae</taxon>
        <taxon>Pogona</taxon>
    </lineage>
</organism>
<keyword evidence="10" id="KW-0832">Ubl conjugation</keyword>
<evidence type="ECO:0000256" key="16">
    <source>
        <dbReference type="ARBA" id="ARBA00042248"/>
    </source>
</evidence>
<comment type="subcellular location">
    <subcellularLocation>
        <location evidence="2">Cytoplasm</location>
        <location evidence="2">Cytosol</location>
    </subcellularLocation>
</comment>
<evidence type="ECO:0000256" key="8">
    <source>
        <dbReference type="ARBA" id="ARBA00022630"/>
    </source>
</evidence>
<evidence type="ECO:0000256" key="6">
    <source>
        <dbReference type="ARBA" id="ARBA00022499"/>
    </source>
</evidence>
<evidence type="ECO:0000313" key="27">
    <source>
        <dbReference type="Proteomes" id="UP001652642"/>
    </source>
</evidence>
<keyword evidence="6" id="KW-1017">Isopeptide bond</keyword>
<evidence type="ECO:0000259" key="26">
    <source>
        <dbReference type="Pfam" id="PF02525"/>
    </source>
</evidence>
<accession>A0ABM5EUN4</accession>
<dbReference type="PANTHER" id="PTHR10204:SF1">
    <property type="entry name" value="NAD(P)H DEHYDROGENASE [QUINONE] 1"/>
    <property type="match status" value="1"/>
</dbReference>
<reference evidence="28" key="1">
    <citation type="submission" date="2025-08" db="UniProtKB">
        <authorList>
            <consortium name="RefSeq"/>
        </authorList>
    </citation>
    <scope>IDENTIFICATION</scope>
</reference>
<evidence type="ECO:0000256" key="24">
    <source>
        <dbReference type="ARBA" id="ARBA00049236"/>
    </source>
</evidence>
<evidence type="ECO:0000256" key="25">
    <source>
        <dbReference type="ARBA" id="ARBA00049392"/>
    </source>
</evidence>
<evidence type="ECO:0000256" key="20">
    <source>
        <dbReference type="ARBA" id="ARBA00042416"/>
    </source>
</evidence>
<keyword evidence="11" id="KW-0521">NADP</keyword>
<dbReference type="RefSeq" id="XP_072836859.1">
    <property type="nucleotide sequence ID" value="XM_072980758.1"/>
</dbReference>
<name>A0ABM5EUN4_9SAUR</name>
<dbReference type="Proteomes" id="UP001652642">
    <property type="component" value="Chromosome 10"/>
</dbReference>
<comment type="subunit">
    <text evidence="21">Homodimer. Interacts with PDLIM4 isoform 2; this interaction stabilizes PDLIM4 isoform 2 in response to oxidative stress and protects it from ubiquitin-independent degradation by the core 20S proteasome. Interacts with TP73 (via SAM domain); this interaction is NADH-dependent, stabilizes TP73 in response to oxidative stress and protects it from ubiquitin-independent degradation by the 20S proteasome. Interacts with TP53; this interaction is NADH-dependent, stabilizes TP53 in response to oxidative stress and protects it from ubiquitin-independent degradation by the 20S proteasome.</text>
</comment>
<evidence type="ECO:0000256" key="14">
    <source>
        <dbReference type="ARBA" id="ARBA00040776"/>
    </source>
</evidence>
<protein>
    <recommendedName>
        <fullName evidence="14">NAD(P)H dehydrogenase [quinone] 1</fullName>
        <ecNumber evidence="4">1.6.5.2</ecNumber>
    </recommendedName>
    <alternativeName>
        <fullName evidence="18">Azoreductase</fullName>
    </alternativeName>
    <alternativeName>
        <fullName evidence="20">DT-diaphorase</fullName>
    </alternativeName>
    <alternativeName>
        <fullName evidence="16">Menadione reductase</fullName>
    </alternativeName>
    <alternativeName>
        <fullName evidence="17">NAD(P)H:quinone oxidoreductase 1</fullName>
    </alternativeName>
    <alternativeName>
        <fullName evidence="15">Phylloquinone reductase</fullName>
    </alternativeName>
    <alternativeName>
        <fullName evidence="19">Quinone reductase 1</fullName>
    </alternativeName>
</protein>
<evidence type="ECO:0000256" key="22">
    <source>
        <dbReference type="ARBA" id="ARBA00048181"/>
    </source>
</evidence>
<evidence type="ECO:0000256" key="12">
    <source>
        <dbReference type="ARBA" id="ARBA00023002"/>
    </source>
</evidence>
<keyword evidence="13" id="KW-0520">NAD</keyword>
<evidence type="ECO:0000256" key="10">
    <source>
        <dbReference type="ARBA" id="ARBA00022843"/>
    </source>
</evidence>
<dbReference type="InterPro" id="IPR051545">
    <property type="entry name" value="NAD(P)H_dehydrogenase_qn"/>
</dbReference>
<evidence type="ECO:0000256" key="15">
    <source>
        <dbReference type="ARBA" id="ARBA00041787"/>
    </source>
</evidence>
<dbReference type="InterPro" id="IPR029039">
    <property type="entry name" value="Flavoprotein-like_sf"/>
</dbReference>
<gene>
    <name evidence="28" type="primary">NQO1</name>
</gene>
<keyword evidence="7" id="KW-0597">Phosphoprotein</keyword>
<evidence type="ECO:0000256" key="11">
    <source>
        <dbReference type="ARBA" id="ARBA00022857"/>
    </source>
</evidence>
<dbReference type="EC" id="1.6.5.2" evidence="4"/>
<evidence type="ECO:0000256" key="23">
    <source>
        <dbReference type="ARBA" id="ARBA00048412"/>
    </source>
</evidence>
<evidence type="ECO:0000256" key="19">
    <source>
        <dbReference type="ARBA" id="ARBA00042364"/>
    </source>
</evidence>
<comment type="catalytic activity">
    <reaction evidence="25">
        <text>a quinone + NADPH + H(+) = a quinol + NADP(+)</text>
        <dbReference type="Rhea" id="RHEA:46164"/>
        <dbReference type="ChEBI" id="CHEBI:15378"/>
        <dbReference type="ChEBI" id="CHEBI:24646"/>
        <dbReference type="ChEBI" id="CHEBI:57783"/>
        <dbReference type="ChEBI" id="CHEBI:58349"/>
        <dbReference type="ChEBI" id="CHEBI:132124"/>
        <dbReference type="EC" id="1.6.5.2"/>
    </reaction>
    <physiologicalReaction direction="left-to-right" evidence="25">
        <dbReference type="Rhea" id="RHEA:46165"/>
    </physiologicalReaction>
</comment>
<evidence type="ECO:0000256" key="18">
    <source>
        <dbReference type="ARBA" id="ARBA00042298"/>
    </source>
</evidence>
<sequence length="273" mass="30623">MAARRALVVLAHPERTSFNHAMKEAAVEALRKGGWSVAVSDLYAMKFNPVLSRDDIAGSPKDPQHFNYAVEAGAAWKEGRLSRDIVEEQKKLEAADLVIFQFPLQWFGVPAILKGWFERVLTSGFSYSYTAMYEQGPFKNKKTLLSFTTGGIGSMYTPEGINGDVNILLWPVQSGTLHFCGFQVLEPQIAYSISHTPPDIRTQILEKWKQRLATIWDEKPLTFALSKDFELSFEGGFLLKKEVKEQQEGKKYGLTVGQHLGKPLLPNSQVKAQ</sequence>
<dbReference type="GeneID" id="110076279"/>
<evidence type="ECO:0000256" key="3">
    <source>
        <dbReference type="ARBA" id="ARBA00006252"/>
    </source>
</evidence>